<accession>A0AB73T1G0</accession>
<feature type="transmembrane region" description="Helical" evidence="1">
    <location>
        <begin position="7"/>
        <end position="25"/>
    </location>
</feature>
<evidence type="ECO:0000256" key="1">
    <source>
        <dbReference type="SAM" id="Phobius"/>
    </source>
</evidence>
<keyword evidence="1" id="KW-0472">Membrane</keyword>
<dbReference type="Proteomes" id="UP000245412">
    <property type="component" value="Unassembled WGS sequence"/>
</dbReference>
<dbReference type="AlphaFoldDB" id="A0AB73T1G0"/>
<keyword evidence="1" id="KW-0812">Transmembrane</keyword>
<dbReference type="EMBL" id="QGGY01000010">
    <property type="protein sequence ID" value="PWJ74087.1"/>
    <property type="molecule type" value="Genomic_DNA"/>
</dbReference>
<dbReference type="InterPro" id="IPR010540">
    <property type="entry name" value="CmpB_TMEM229"/>
</dbReference>
<gene>
    <name evidence="2" type="ORF">C7383_110127</name>
</gene>
<reference evidence="2 3" key="1">
    <citation type="submission" date="2018-05" db="EMBL/GenBank/DDBJ databases">
        <authorList>
            <person name="Goeker M."/>
            <person name="Huntemann M."/>
            <person name="Clum A."/>
            <person name="Pillay M."/>
            <person name="Palaniappan K."/>
            <person name="Varghese N."/>
            <person name="Mikhailova N."/>
            <person name="Stamatis D."/>
            <person name="Reddy T."/>
            <person name="Daum C."/>
            <person name="Shapiro N."/>
            <person name="Ivanova N."/>
            <person name="Kyrpides N."/>
            <person name="Woyke T."/>
        </authorList>
    </citation>
    <scope>NUCLEOTIDE SEQUENCE [LARGE SCALE GENOMIC DNA]</scope>
    <source>
        <strain evidence="2 3">DSM 26524</strain>
    </source>
</reference>
<organism evidence="2 3">
    <name type="scientific">Murimonas intestini</name>
    <dbReference type="NCBI Taxonomy" id="1337051"/>
    <lineage>
        <taxon>Bacteria</taxon>
        <taxon>Bacillati</taxon>
        <taxon>Bacillota</taxon>
        <taxon>Clostridia</taxon>
        <taxon>Lachnospirales</taxon>
        <taxon>Lachnospiraceae</taxon>
        <taxon>Murimonas</taxon>
    </lineage>
</organism>
<evidence type="ECO:0000313" key="3">
    <source>
        <dbReference type="Proteomes" id="UP000245412"/>
    </source>
</evidence>
<keyword evidence="3" id="KW-1185">Reference proteome</keyword>
<protein>
    <submittedName>
        <fullName evidence="2">ABC transporter type IV</fullName>
    </submittedName>
</protein>
<proteinExistence type="predicted"/>
<dbReference type="RefSeq" id="WP_109747425.1">
    <property type="nucleotide sequence ID" value="NZ_JANKBI010000009.1"/>
</dbReference>
<feature type="transmembrane region" description="Helical" evidence="1">
    <location>
        <begin position="101"/>
        <end position="123"/>
    </location>
</feature>
<name>A0AB73T1G0_9FIRM</name>
<dbReference type="Pfam" id="PF06541">
    <property type="entry name" value="ABC_trans_CmpB"/>
    <property type="match status" value="1"/>
</dbReference>
<comment type="caution">
    <text evidence="2">The sequence shown here is derived from an EMBL/GenBank/DDBJ whole genome shotgun (WGS) entry which is preliminary data.</text>
</comment>
<feature type="transmembrane region" description="Helical" evidence="1">
    <location>
        <begin position="70"/>
        <end position="89"/>
    </location>
</feature>
<evidence type="ECO:0000313" key="2">
    <source>
        <dbReference type="EMBL" id="PWJ74087.1"/>
    </source>
</evidence>
<keyword evidence="1" id="KW-1133">Transmembrane helix</keyword>
<sequence length="142" mass="16628">MIRTLQLTSKYLFLFAIGGALYYTGEILFRGYSHWSMFLLGGLCFLYAGLQNEFTNWDKPLILQVIQVELFVLMGEFLTGCIVNLWLKWNVWDYSNMPANVAGQVCLPFALLFLPLCLGAIVLDDYLRYWFFHGDKPHYKWF</sequence>